<dbReference type="GO" id="GO:2000033">
    <property type="term" value="P:regulation of seed dormancy process"/>
    <property type="evidence" value="ECO:0007669"/>
    <property type="project" value="EnsemblPlants"/>
</dbReference>
<dbReference type="OrthoDB" id="761920at2759"/>
<keyword evidence="14" id="KW-1185">Reference proteome</keyword>
<dbReference type="Gene3D" id="1.10.10.1290">
    <property type="entry name" value="Transcriptional regulator DELLA, N-terminal domain"/>
    <property type="match status" value="1"/>
</dbReference>
<dbReference type="GO" id="GO:0006808">
    <property type="term" value="P:regulation of nitrogen utilization"/>
    <property type="evidence" value="ECO:0007669"/>
    <property type="project" value="EnsemblPlants"/>
</dbReference>
<gene>
    <name evidence="13" type="ordered locus">AALP_Aa8g204400</name>
</gene>
<dbReference type="GO" id="GO:0010029">
    <property type="term" value="P:regulation of seed germination"/>
    <property type="evidence" value="ECO:0007669"/>
    <property type="project" value="EnsemblPlants"/>
</dbReference>
<dbReference type="EMBL" id="CM002876">
    <property type="protein sequence ID" value="KFK26113.1"/>
    <property type="molecule type" value="Genomic_DNA"/>
</dbReference>
<dbReference type="GO" id="GO:0009938">
    <property type="term" value="P:negative regulation of gibberellic acid mediated signaling pathway"/>
    <property type="evidence" value="ECO:0007669"/>
    <property type="project" value="EnsemblPlants"/>
</dbReference>
<comment type="caution">
    <text evidence="9">Lacks conserved residue(s) required for the propagation of feature annotation.</text>
</comment>
<feature type="region of interest" description="SAW" evidence="9">
    <location>
        <begin position="443"/>
        <end position="519"/>
    </location>
</feature>
<dbReference type="SMART" id="SM01129">
    <property type="entry name" value="DELLA"/>
    <property type="match status" value="1"/>
</dbReference>
<evidence type="ECO:0000256" key="10">
    <source>
        <dbReference type="RuleBase" id="RU367159"/>
    </source>
</evidence>
<protein>
    <recommendedName>
        <fullName evidence="10">DELLA protein</fullName>
    </recommendedName>
</protein>
<dbReference type="eggNOG" id="ENOG502QPMG">
    <property type="taxonomic scope" value="Eukaryota"/>
</dbReference>
<keyword evidence="8 10" id="KW-0539">Nucleus</keyword>
<dbReference type="Pfam" id="PF12041">
    <property type="entry name" value="DELLA"/>
    <property type="match status" value="1"/>
</dbReference>
<accession>A0A087G8B1</accession>
<evidence type="ECO:0000256" key="2">
    <source>
        <dbReference type="ARBA" id="ARBA00010273"/>
    </source>
</evidence>
<dbReference type="GO" id="GO:0009939">
    <property type="term" value="P:positive regulation of gibberellic acid mediated signaling pathway"/>
    <property type="evidence" value="ECO:0007669"/>
    <property type="project" value="EnsemblPlants"/>
</dbReference>
<dbReference type="GO" id="GO:1905614">
    <property type="term" value="P:negative regulation of developmental vegetative growth"/>
    <property type="evidence" value="ECO:0007669"/>
    <property type="project" value="EnsemblPlants"/>
</dbReference>
<dbReference type="GO" id="GO:0005634">
    <property type="term" value="C:nucleus"/>
    <property type="evidence" value="ECO:0007669"/>
    <property type="project" value="UniProtKB-SubCell"/>
</dbReference>
<evidence type="ECO:0000259" key="12">
    <source>
        <dbReference type="Pfam" id="PF12041"/>
    </source>
</evidence>
<dbReference type="InterPro" id="IPR021914">
    <property type="entry name" value="TF_DELLA_N"/>
</dbReference>
<dbReference type="GO" id="GO:0000976">
    <property type="term" value="F:transcription cis-regulatory region binding"/>
    <property type="evidence" value="ECO:0007669"/>
    <property type="project" value="EnsemblPlants"/>
</dbReference>
<comment type="domain">
    <text evidence="10">The DELLA motif is required for its GA-induced degradation.</text>
</comment>
<feature type="region of interest" description="VHIID" evidence="9">
    <location>
        <begin position="230"/>
        <end position="295"/>
    </location>
</feature>
<keyword evidence="5 10" id="KW-0939">Gibberellin signaling pathway</keyword>
<evidence type="ECO:0000313" key="14">
    <source>
        <dbReference type="Proteomes" id="UP000029120"/>
    </source>
</evidence>
<evidence type="ECO:0000256" key="4">
    <source>
        <dbReference type="ARBA" id="ARBA00022843"/>
    </source>
</evidence>
<dbReference type="PANTHER" id="PTHR31636">
    <property type="entry name" value="OSJNBA0084A10.13 PROTEIN-RELATED"/>
    <property type="match status" value="1"/>
</dbReference>
<dbReference type="AlphaFoldDB" id="A0A087G8B1"/>
<dbReference type="GO" id="GO:1900033">
    <property type="term" value="P:negative regulation of trichome patterning"/>
    <property type="evidence" value="ECO:0007669"/>
    <property type="project" value="EnsemblPlants"/>
</dbReference>
<dbReference type="Pfam" id="PF03514">
    <property type="entry name" value="GRAS"/>
    <property type="match status" value="1"/>
</dbReference>
<name>A0A087G8B1_ARAAL</name>
<evidence type="ECO:0000256" key="3">
    <source>
        <dbReference type="ARBA" id="ARBA00022491"/>
    </source>
</evidence>
<proteinExistence type="inferred from homology"/>
<dbReference type="PROSITE" id="PS50985">
    <property type="entry name" value="GRAS"/>
    <property type="match status" value="1"/>
</dbReference>
<evidence type="ECO:0000313" key="13">
    <source>
        <dbReference type="EMBL" id="KFK26113.1"/>
    </source>
</evidence>
<dbReference type="OMA" id="SQWRNRF"/>
<evidence type="ECO:0000256" key="1">
    <source>
        <dbReference type="ARBA" id="ARBA00004123"/>
    </source>
</evidence>
<organism evidence="13 14">
    <name type="scientific">Arabis alpina</name>
    <name type="common">Alpine rock-cress</name>
    <dbReference type="NCBI Taxonomy" id="50452"/>
    <lineage>
        <taxon>Eukaryota</taxon>
        <taxon>Viridiplantae</taxon>
        <taxon>Streptophyta</taxon>
        <taxon>Embryophyta</taxon>
        <taxon>Tracheophyta</taxon>
        <taxon>Spermatophyta</taxon>
        <taxon>Magnoliopsida</taxon>
        <taxon>eudicotyledons</taxon>
        <taxon>Gunneridae</taxon>
        <taxon>Pentapetalae</taxon>
        <taxon>rosids</taxon>
        <taxon>malvids</taxon>
        <taxon>Brassicales</taxon>
        <taxon>Brassicaceae</taxon>
        <taxon>Arabideae</taxon>
        <taxon>Arabis</taxon>
    </lineage>
</organism>
<keyword evidence="6 10" id="KW-0805">Transcription regulation</keyword>
<feature type="compositionally biased region" description="Polar residues" evidence="11">
    <location>
        <begin position="115"/>
        <end position="138"/>
    </location>
</feature>
<keyword evidence="4" id="KW-0832">Ubl conjugation</keyword>
<dbReference type="GO" id="GO:1905622">
    <property type="term" value="P:negative regulation of leaf development"/>
    <property type="evidence" value="ECO:0007669"/>
    <property type="project" value="EnsemblPlants"/>
</dbReference>
<dbReference type="GO" id="GO:0010233">
    <property type="term" value="P:phloem transport"/>
    <property type="evidence" value="ECO:0007669"/>
    <property type="project" value="EnsemblPlants"/>
</dbReference>
<dbReference type="GO" id="GO:0003713">
    <property type="term" value="F:transcription coactivator activity"/>
    <property type="evidence" value="ECO:0007669"/>
    <property type="project" value="EnsemblPlants"/>
</dbReference>
<dbReference type="GO" id="GO:0010336">
    <property type="term" value="P:gibberellic acid homeostasis"/>
    <property type="evidence" value="ECO:0007669"/>
    <property type="project" value="EnsemblPlants"/>
</dbReference>
<dbReference type="GO" id="GO:0010628">
    <property type="term" value="P:positive regulation of gene expression"/>
    <property type="evidence" value="ECO:0007669"/>
    <property type="project" value="EnsemblPlants"/>
</dbReference>
<evidence type="ECO:0000256" key="11">
    <source>
        <dbReference type="SAM" id="MobiDB-lite"/>
    </source>
</evidence>
<dbReference type="InterPro" id="IPR005202">
    <property type="entry name" value="TF_GRAS"/>
</dbReference>
<feature type="domain" description="Transcriptional factor DELLA N-terminal" evidence="12">
    <location>
        <begin position="22"/>
        <end position="89"/>
    </location>
</feature>
<keyword evidence="3" id="KW-0678">Repressor</keyword>
<feature type="region of interest" description="Leucine repeat II (LRII)" evidence="9">
    <location>
        <begin position="309"/>
        <end position="341"/>
    </location>
</feature>
<dbReference type="GO" id="GO:0010218">
    <property type="term" value="P:response to far red light"/>
    <property type="evidence" value="ECO:0007669"/>
    <property type="project" value="EnsemblPlants"/>
</dbReference>
<evidence type="ECO:0000256" key="6">
    <source>
        <dbReference type="ARBA" id="ARBA00023015"/>
    </source>
</evidence>
<dbReference type="InterPro" id="IPR038088">
    <property type="entry name" value="DELLA_N_sf"/>
</dbReference>
<evidence type="ECO:0000256" key="5">
    <source>
        <dbReference type="ARBA" id="ARBA00022941"/>
    </source>
</evidence>
<feature type="region of interest" description="Disordered" evidence="11">
    <location>
        <begin position="107"/>
        <end position="138"/>
    </location>
</feature>
<dbReference type="FunFam" id="1.10.10.1290:FF:000001">
    <property type="entry name" value="DELLA protein GAI"/>
    <property type="match status" value="1"/>
</dbReference>
<dbReference type="Proteomes" id="UP000029120">
    <property type="component" value="Chromosome 8"/>
</dbReference>
<comment type="similarity">
    <text evidence="2 10">Belongs to the GRAS family. DELLA subfamily.</text>
</comment>
<evidence type="ECO:0000256" key="7">
    <source>
        <dbReference type="ARBA" id="ARBA00023163"/>
    </source>
</evidence>
<keyword evidence="7 10" id="KW-0804">Transcription</keyword>
<feature type="short sequence motif" description="LXXLL motif" evidence="9">
    <location>
        <begin position="361"/>
        <end position="365"/>
    </location>
</feature>
<feature type="short sequence motif" description="LxCxE motif" evidence="9">
    <location>
        <begin position="164"/>
        <end position="168"/>
    </location>
</feature>
<dbReference type="GO" id="GO:0009740">
    <property type="term" value="P:gibberellic acid mediated signaling pathway"/>
    <property type="evidence" value="ECO:0007669"/>
    <property type="project" value="UniProtKB-UniRule"/>
</dbReference>
<sequence length="528" mass="58225">MKRDQYHLGKSMKEEDDGNGMDELLAVLGYKVKSSEMADVAQRLEKLDVMMSNVGEDDLSQLGTDSVHYNPSELYTWLDSMLSDLNPNADSDLKAIPGDAVLNQFSVDSSSSSSNQVGDTNTTNKRFKSSSSDSMAVSTPAESTRAVVLVDSQENGVRLVHTLLACAEAVQKDNLTLAEALVKQIGFLALSQIGAMKKVATYFAEALARRIYRLRPSRSLIDHSLSDTLQMHFYETCPYLKFAHFTANQAIYEAFQGKKRVHVIDFSMSQGLQWPALMQALALRPGGPPIFRLTGIGPPSPDNFDYLHEVGCKLAHLADAINVEFEYRGFVANTLADLDASMLELRPSEIESVAVNSVFELHKLLGRPGAIEKVLGVVNQIQPEIFTVVEQESNHNSPVFLDRFTESLHYYSTLFDSLEGAPSSQDKVMSEVYLGKQICNVVACDGPDRVERHETLSQWRNRFGSAGFSAAHMGSKAFKDASMLLALFNGGEGYRVEESDGCLTLGWHTRPLVAASAWKLSTNQMISH</sequence>
<dbReference type="Gramene" id="KFK26113">
    <property type="protein sequence ID" value="KFK26113"/>
    <property type="gene ID" value="AALP_AA8G204400"/>
</dbReference>
<evidence type="ECO:0000256" key="8">
    <source>
        <dbReference type="ARBA" id="ARBA00023242"/>
    </source>
</evidence>
<comment type="function">
    <text evidence="10">Transcriptional regulator that acts as a repressor of the gibberellin (GA) signaling pathway. Probably acts by participating in large multiprotein complexes that repress transcription of GA-inducible genes.</text>
</comment>
<dbReference type="GO" id="GO:0033206">
    <property type="term" value="P:meiotic cytokinesis"/>
    <property type="evidence" value="ECO:0007669"/>
    <property type="project" value="EnsemblPlants"/>
</dbReference>
<feature type="short sequence motif" description="VHIID" evidence="9">
    <location>
        <begin position="261"/>
        <end position="265"/>
    </location>
</feature>
<dbReference type="GO" id="GO:0010629">
    <property type="term" value="P:negative regulation of gene expression"/>
    <property type="evidence" value="ECO:0007669"/>
    <property type="project" value="EnsemblPlants"/>
</dbReference>
<dbReference type="GO" id="GO:0045944">
    <property type="term" value="P:positive regulation of transcription by RNA polymerase II"/>
    <property type="evidence" value="ECO:0007669"/>
    <property type="project" value="EnsemblPlants"/>
</dbReference>
<comment type="subcellular location">
    <subcellularLocation>
        <location evidence="1 10">Nucleus</location>
    </subcellularLocation>
</comment>
<evidence type="ECO:0000256" key="9">
    <source>
        <dbReference type="PROSITE-ProRule" id="PRU01191"/>
    </source>
</evidence>
<reference evidence="14" key="1">
    <citation type="journal article" date="2015" name="Nat. Plants">
        <title>Genome expansion of Arabis alpina linked with retrotransposition and reduced symmetric DNA methylation.</title>
        <authorList>
            <person name="Willing E.M."/>
            <person name="Rawat V."/>
            <person name="Mandakova T."/>
            <person name="Maumus F."/>
            <person name="James G.V."/>
            <person name="Nordstroem K.J."/>
            <person name="Becker C."/>
            <person name="Warthmann N."/>
            <person name="Chica C."/>
            <person name="Szarzynska B."/>
            <person name="Zytnicki M."/>
            <person name="Albani M.C."/>
            <person name="Kiefer C."/>
            <person name="Bergonzi S."/>
            <person name="Castaings L."/>
            <person name="Mateos J.L."/>
            <person name="Berns M.C."/>
            <person name="Bujdoso N."/>
            <person name="Piofczyk T."/>
            <person name="de Lorenzo L."/>
            <person name="Barrero-Sicilia C."/>
            <person name="Mateos I."/>
            <person name="Piednoel M."/>
            <person name="Hagmann J."/>
            <person name="Chen-Min-Tao R."/>
            <person name="Iglesias-Fernandez R."/>
            <person name="Schuster S.C."/>
            <person name="Alonso-Blanco C."/>
            <person name="Roudier F."/>
            <person name="Carbonero P."/>
            <person name="Paz-Ares J."/>
            <person name="Davis S.J."/>
            <person name="Pecinka A."/>
            <person name="Quesneville H."/>
            <person name="Colot V."/>
            <person name="Lysak M.A."/>
            <person name="Weigel D."/>
            <person name="Coupland G."/>
            <person name="Schneeberger K."/>
        </authorList>
    </citation>
    <scope>NUCLEOTIDE SEQUENCE [LARGE SCALE GENOMIC DNA]</scope>
    <source>
        <strain evidence="14">cv. Pajares</strain>
    </source>
</reference>